<evidence type="ECO:0000256" key="6">
    <source>
        <dbReference type="ARBA" id="ARBA00022741"/>
    </source>
</evidence>
<dbReference type="SMART" id="SM00108">
    <property type="entry name" value="B_lectin"/>
    <property type="match status" value="1"/>
</dbReference>
<dbReference type="Gene3D" id="3.30.200.20">
    <property type="entry name" value="Phosphorylase Kinase, domain 1"/>
    <property type="match status" value="1"/>
</dbReference>
<dbReference type="PANTHER" id="PTHR27002">
    <property type="entry name" value="RECEPTOR-LIKE SERINE/THREONINE-PROTEIN KINASE SD1-8"/>
    <property type="match status" value="1"/>
</dbReference>
<dbReference type="Proteomes" id="UP001604336">
    <property type="component" value="Unassembled WGS sequence"/>
</dbReference>
<evidence type="ECO:0000256" key="10">
    <source>
        <dbReference type="ARBA" id="ARBA00023180"/>
    </source>
</evidence>
<dbReference type="SMART" id="SM00473">
    <property type="entry name" value="PAN_AP"/>
    <property type="match status" value="1"/>
</dbReference>
<dbReference type="GO" id="GO:0005886">
    <property type="term" value="C:plasma membrane"/>
    <property type="evidence" value="ECO:0007669"/>
    <property type="project" value="UniProtKB-SubCell"/>
</dbReference>
<comment type="subcellular location">
    <subcellularLocation>
        <location evidence="1">Cell membrane</location>
        <topology evidence="1">Single-pass type I membrane protein</topology>
    </subcellularLocation>
</comment>
<dbReference type="SMART" id="SM00220">
    <property type="entry name" value="S_TKc"/>
    <property type="match status" value="1"/>
</dbReference>
<dbReference type="SUPFAM" id="SSF56112">
    <property type="entry name" value="Protein kinase-like (PK-like)"/>
    <property type="match status" value="1"/>
</dbReference>
<evidence type="ECO:0000313" key="20">
    <source>
        <dbReference type="Proteomes" id="UP001604336"/>
    </source>
</evidence>
<dbReference type="PANTHER" id="PTHR27002:SF851">
    <property type="entry name" value="G-TYPE LECTIN S-RECEPTOR-LIKE SERINE_THREONINE-PROTEIN KINASE SD1-1"/>
    <property type="match status" value="1"/>
</dbReference>
<dbReference type="FunFam" id="2.90.10.10:FF:000001">
    <property type="entry name" value="G-type lectin S-receptor-like serine/threonine-protein kinase"/>
    <property type="match status" value="1"/>
</dbReference>
<evidence type="ECO:0000256" key="1">
    <source>
        <dbReference type="ARBA" id="ARBA00004251"/>
    </source>
</evidence>
<comment type="catalytic activity">
    <reaction evidence="12 13">
        <text>L-seryl-[protein] + ATP = O-phospho-L-seryl-[protein] + ADP + H(+)</text>
        <dbReference type="Rhea" id="RHEA:17989"/>
        <dbReference type="Rhea" id="RHEA-COMP:9863"/>
        <dbReference type="Rhea" id="RHEA-COMP:11604"/>
        <dbReference type="ChEBI" id="CHEBI:15378"/>
        <dbReference type="ChEBI" id="CHEBI:29999"/>
        <dbReference type="ChEBI" id="CHEBI:30616"/>
        <dbReference type="ChEBI" id="CHEBI:83421"/>
        <dbReference type="ChEBI" id="CHEBI:456216"/>
        <dbReference type="EC" id="2.7.11.1"/>
    </reaction>
</comment>
<protein>
    <recommendedName>
        <fullName evidence="13">Receptor-like serine/threonine-protein kinase</fullName>
        <ecNumber evidence="13">2.7.11.1</ecNumber>
    </recommendedName>
</protein>
<keyword evidence="3 13" id="KW-0723">Serine/threonine-protein kinase</keyword>
<dbReference type="InterPro" id="IPR000719">
    <property type="entry name" value="Prot_kinase_dom"/>
</dbReference>
<dbReference type="EMBL" id="JBFOLK010000011">
    <property type="protein sequence ID" value="KAL2476181.1"/>
    <property type="molecule type" value="Genomic_DNA"/>
</dbReference>
<dbReference type="Gene3D" id="3.50.4.10">
    <property type="entry name" value="Hepatocyte Growth Factor"/>
    <property type="match status" value="1"/>
</dbReference>
<feature type="region of interest" description="Disordered" evidence="14">
    <location>
        <begin position="422"/>
        <end position="441"/>
    </location>
</feature>
<evidence type="ECO:0000256" key="12">
    <source>
        <dbReference type="ARBA" id="ARBA00048679"/>
    </source>
</evidence>
<dbReference type="CDD" id="cd01098">
    <property type="entry name" value="PAN_AP_plant"/>
    <property type="match status" value="1"/>
</dbReference>
<dbReference type="Gene3D" id="2.90.10.10">
    <property type="entry name" value="Bulb-type lectin domain"/>
    <property type="match status" value="1"/>
</dbReference>
<keyword evidence="4 13" id="KW-0808">Transferase</keyword>
<dbReference type="InterPro" id="IPR001245">
    <property type="entry name" value="Ser-Thr/Tyr_kinase_cat_dom"/>
</dbReference>
<keyword evidence="7 13" id="KW-0418">Kinase</keyword>
<comment type="similarity">
    <text evidence="13">Belongs to the protein kinase superfamily. Ser/Thr protein kinase family.</text>
</comment>
<keyword evidence="2" id="KW-1003">Cell membrane</keyword>
<evidence type="ECO:0000256" key="5">
    <source>
        <dbReference type="ARBA" id="ARBA00022729"/>
    </source>
</evidence>
<evidence type="ECO:0000256" key="9">
    <source>
        <dbReference type="ARBA" id="ARBA00023157"/>
    </source>
</evidence>
<evidence type="ECO:0000259" key="16">
    <source>
        <dbReference type="PROSITE" id="PS50011"/>
    </source>
</evidence>
<sequence length="821" mass="91855">MAGTLVSSEGTFELGFFSPGNSKNRYVGIWYKKVPNSAVLLVLNREIPLRSTSGMLKVIEPGQLVLMNDTNNVVWSSNTSRIAQTPIAQLLESGNLVLKEANGDNAENFLWQSFDYLSDTYLPGMDFGWNSATGVENSLSSWTSNEDPAPGDIIFYLDPTGYPQAFIKRGAVTIYRMGPWNGFRFSGAPDVSSTFTHQLFMNKSTTYYREDSIDKSVISRATLNQSGVIQRWVWVDQTRGWVIFLTLPTDNCDTYKLCGAHGTCYIGNSPACGCLSRFVPKDPESWIKGDWSNGCIRRTPLNCQKGDVFLKYSNIKLPDSQYSTFNESMTLGECKVECLKDCSCMAYAQLDINRRSGCLYWFRDLIDIRAMSSAGQDIYIRMASSELDSKGKKKILTATLTSLMGVVLLGLSLMLYFGKRSKRKKNDPTGRTGGSHSESRNKHLDLPLFDLTTISKATNQFSIDNKLGEGGFGPVYKGMLEEGQDIAVKRLSKTSMQGIDEFKNEVICIAKLQHRNLVRLLGCCIQGEEKMLIYEYMPNKSLDLIIFDQTKSRLLDWHKRFQIVNGIARGLMYLHQDSRLRIIHRDLKASNILLDADMNPKISDFGIARSFGGNEIEDKTNRVVGTYGYMSPEYAVHGRFSLKSDVFSFGVLVLEIVSGKRNSGFSRGDQHLNLLGHAWTLYKEGRLLELVGAYLCDSANLSEVQRLIHVALLCVQQRPDDRPSMTTVITMLSNEGMLPQANQPGFFTEGDLFVNEDQITPLPDVEVLPNHMKEVLPNLYAEGFPPHGSPTMLGLIPSALIQPISGQRSCHSRLLLTSRHQ</sequence>
<comment type="caution">
    <text evidence="19">The sequence shown here is derived from an EMBL/GenBank/DDBJ whole genome shotgun (WGS) entry which is preliminary data.</text>
</comment>
<evidence type="ECO:0000256" key="2">
    <source>
        <dbReference type="ARBA" id="ARBA00022475"/>
    </source>
</evidence>
<evidence type="ECO:0000256" key="13">
    <source>
        <dbReference type="PIRNR" id="PIRNR000641"/>
    </source>
</evidence>
<feature type="domain" description="Apple" evidence="18">
    <location>
        <begin position="303"/>
        <end position="383"/>
    </location>
</feature>
<dbReference type="InterPro" id="IPR011009">
    <property type="entry name" value="Kinase-like_dom_sf"/>
</dbReference>
<dbReference type="PROSITE" id="PS50011">
    <property type="entry name" value="PROTEIN_KINASE_DOM"/>
    <property type="match status" value="1"/>
</dbReference>
<keyword evidence="20" id="KW-1185">Reference proteome</keyword>
<dbReference type="InterPro" id="IPR036426">
    <property type="entry name" value="Bulb-type_lectin_dom_sf"/>
</dbReference>
<evidence type="ECO:0000256" key="4">
    <source>
        <dbReference type="ARBA" id="ARBA00022679"/>
    </source>
</evidence>
<dbReference type="Gene3D" id="1.10.510.10">
    <property type="entry name" value="Transferase(Phosphotransferase) domain 1"/>
    <property type="match status" value="1"/>
</dbReference>
<evidence type="ECO:0000256" key="14">
    <source>
        <dbReference type="SAM" id="MobiDB-lite"/>
    </source>
</evidence>
<dbReference type="CDD" id="cd14066">
    <property type="entry name" value="STKc_IRAK"/>
    <property type="match status" value="1"/>
</dbReference>
<keyword evidence="15" id="KW-1133">Transmembrane helix</keyword>
<evidence type="ECO:0000259" key="18">
    <source>
        <dbReference type="PROSITE" id="PS50948"/>
    </source>
</evidence>
<dbReference type="PROSITE" id="PS50927">
    <property type="entry name" value="BULB_LECTIN"/>
    <property type="match status" value="1"/>
</dbReference>
<keyword evidence="5" id="KW-0732">Signal</keyword>
<dbReference type="FunFam" id="3.30.200.20:FF:000195">
    <property type="entry name" value="G-type lectin S-receptor-like serine/threonine-protein kinase"/>
    <property type="match status" value="1"/>
</dbReference>
<accession>A0ABD1QIX3</accession>
<organism evidence="19 20">
    <name type="scientific">Abeliophyllum distichum</name>
    <dbReference type="NCBI Taxonomy" id="126358"/>
    <lineage>
        <taxon>Eukaryota</taxon>
        <taxon>Viridiplantae</taxon>
        <taxon>Streptophyta</taxon>
        <taxon>Embryophyta</taxon>
        <taxon>Tracheophyta</taxon>
        <taxon>Spermatophyta</taxon>
        <taxon>Magnoliopsida</taxon>
        <taxon>eudicotyledons</taxon>
        <taxon>Gunneridae</taxon>
        <taxon>Pentapetalae</taxon>
        <taxon>asterids</taxon>
        <taxon>lamiids</taxon>
        <taxon>Lamiales</taxon>
        <taxon>Oleaceae</taxon>
        <taxon>Forsythieae</taxon>
        <taxon>Abeliophyllum</taxon>
    </lineage>
</organism>
<keyword evidence="6 13" id="KW-0547">Nucleotide-binding</keyword>
<dbReference type="PROSITE" id="PS00108">
    <property type="entry name" value="PROTEIN_KINASE_ST"/>
    <property type="match status" value="1"/>
</dbReference>
<dbReference type="EC" id="2.7.11.1" evidence="13"/>
<dbReference type="FunFam" id="1.10.510.10:FF:000060">
    <property type="entry name" value="G-type lectin S-receptor-like serine/threonine-protein kinase"/>
    <property type="match status" value="1"/>
</dbReference>
<feature type="domain" description="Protein kinase" evidence="16">
    <location>
        <begin position="461"/>
        <end position="738"/>
    </location>
</feature>
<dbReference type="SUPFAM" id="SSF51110">
    <property type="entry name" value="alpha-D-mannose-specific plant lectins"/>
    <property type="match status" value="1"/>
</dbReference>
<dbReference type="Pfam" id="PF08276">
    <property type="entry name" value="PAN_2"/>
    <property type="match status" value="1"/>
</dbReference>
<keyword evidence="15" id="KW-0472">Membrane</keyword>
<dbReference type="Pfam" id="PF01453">
    <property type="entry name" value="B_lectin"/>
    <property type="match status" value="1"/>
</dbReference>
<evidence type="ECO:0000313" key="19">
    <source>
        <dbReference type="EMBL" id="KAL2476181.1"/>
    </source>
</evidence>
<evidence type="ECO:0000256" key="7">
    <source>
        <dbReference type="ARBA" id="ARBA00022777"/>
    </source>
</evidence>
<dbReference type="GO" id="GO:0004674">
    <property type="term" value="F:protein serine/threonine kinase activity"/>
    <property type="evidence" value="ECO:0007669"/>
    <property type="project" value="UniProtKB-KW"/>
</dbReference>
<dbReference type="InterPro" id="IPR003609">
    <property type="entry name" value="Pan_app"/>
</dbReference>
<keyword evidence="10" id="KW-0325">Glycoprotein</keyword>
<feature type="domain" description="Bulb-type lectin" evidence="17">
    <location>
        <begin position="1"/>
        <end position="111"/>
    </location>
</feature>
<dbReference type="GO" id="GO:0005524">
    <property type="term" value="F:ATP binding"/>
    <property type="evidence" value="ECO:0007669"/>
    <property type="project" value="UniProtKB-KW"/>
</dbReference>
<dbReference type="InterPro" id="IPR000858">
    <property type="entry name" value="S_locus_glycoprot_dom"/>
</dbReference>
<dbReference type="InterPro" id="IPR001480">
    <property type="entry name" value="Bulb-type_lectin_dom"/>
</dbReference>
<evidence type="ECO:0000256" key="3">
    <source>
        <dbReference type="ARBA" id="ARBA00022527"/>
    </source>
</evidence>
<gene>
    <name evidence="19" type="ORF">Adt_36917</name>
</gene>
<dbReference type="InterPro" id="IPR008271">
    <property type="entry name" value="Ser/Thr_kinase_AS"/>
</dbReference>
<evidence type="ECO:0000256" key="15">
    <source>
        <dbReference type="SAM" id="Phobius"/>
    </source>
</evidence>
<dbReference type="InterPro" id="IPR024171">
    <property type="entry name" value="SRK-like_kinase"/>
</dbReference>
<evidence type="ECO:0000259" key="17">
    <source>
        <dbReference type="PROSITE" id="PS50927"/>
    </source>
</evidence>
<dbReference type="Pfam" id="PF00954">
    <property type="entry name" value="S_locus_glycop"/>
    <property type="match status" value="1"/>
</dbReference>
<reference evidence="20" key="1">
    <citation type="submission" date="2024-07" db="EMBL/GenBank/DDBJ databases">
        <title>Two chromosome-level genome assemblies of Korean endemic species Abeliophyllum distichum and Forsythia ovata (Oleaceae).</title>
        <authorList>
            <person name="Jang H."/>
        </authorList>
    </citation>
    <scope>NUCLEOTIDE SEQUENCE [LARGE SCALE GENOMIC DNA]</scope>
</reference>
<keyword evidence="15" id="KW-0812">Transmembrane</keyword>
<feature type="transmembrane region" description="Helical" evidence="15">
    <location>
        <begin position="395"/>
        <end position="417"/>
    </location>
</feature>
<name>A0ABD1QIX3_9LAMI</name>
<keyword evidence="8 13" id="KW-0067">ATP-binding</keyword>
<comment type="catalytic activity">
    <reaction evidence="11 13">
        <text>L-threonyl-[protein] + ATP = O-phospho-L-threonyl-[protein] + ADP + H(+)</text>
        <dbReference type="Rhea" id="RHEA:46608"/>
        <dbReference type="Rhea" id="RHEA-COMP:11060"/>
        <dbReference type="Rhea" id="RHEA-COMP:11605"/>
        <dbReference type="ChEBI" id="CHEBI:15378"/>
        <dbReference type="ChEBI" id="CHEBI:30013"/>
        <dbReference type="ChEBI" id="CHEBI:30616"/>
        <dbReference type="ChEBI" id="CHEBI:61977"/>
        <dbReference type="ChEBI" id="CHEBI:456216"/>
        <dbReference type="EC" id="2.7.11.1"/>
    </reaction>
</comment>
<dbReference type="AlphaFoldDB" id="A0ABD1QIX3"/>
<dbReference type="PIRSF" id="PIRSF000641">
    <property type="entry name" value="SRK"/>
    <property type="match status" value="1"/>
</dbReference>
<dbReference type="Pfam" id="PF07714">
    <property type="entry name" value="PK_Tyr_Ser-Thr"/>
    <property type="match status" value="1"/>
</dbReference>
<keyword evidence="9" id="KW-1015">Disulfide bond</keyword>
<evidence type="ECO:0000256" key="11">
    <source>
        <dbReference type="ARBA" id="ARBA00047899"/>
    </source>
</evidence>
<dbReference type="CDD" id="cd00028">
    <property type="entry name" value="B_lectin"/>
    <property type="match status" value="1"/>
</dbReference>
<dbReference type="PROSITE" id="PS50948">
    <property type="entry name" value="PAN"/>
    <property type="match status" value="1"/>
</dbReference>
<proteinExistence type="inferred from homology"/>
<evidence type="ECO:0000256" key="8">
    <source>
        <dbReference type="ARBA" id="ARBA00022840"/>
    </source>
</evidence>